<reference evidence="2" key="1">
    <citation type="submission" date="2021-06" db="EMBL/GenBank/DDBJ databases">
        <title>Comparative genomics, transcriptomics and evolutionary studies reveal genomic signatures of adaptation to plant cell wall in hemibiotrophic fungi.</title>
        <authorList>
            <consortium name="DOE Joint Genome Institute"/>
            <person name="Baroncelli R."/>
            <person name="Diaz J.F."/>
            <person name="Benocci T."/>
            <person name="Peng M."/>
            <person name="Battaglia E."/>
            <person name="Haridas S."/>
            <person name="Andreopoulos W."/>
            <person name="Labutti K."/>
            <person name="Pangilinan J."/>
            <person name="Floch G.L."/>
            <person name="Makela M.R."/>
            <person name="Henrissat B."/>
            <person name="Grigoriev I.V."/>
            <person name="Crouch J.A."/>
            <person name="De Vries R.P."/>
            <person name="Sukno S.A."/>
            <person name="Thon M.R."/>
        </authorList>
    </citation>
    <scope>NUCLEOTIDE SEQUENCE</scope>
    <source>
        <strain evidence="2">CBS 125086</strain>
    </source>
</reference>
<organism evidence="2 3">
    <name type="scientific">Colletotrichum navitas</name>
    <dbReference type="NCBI Taxonomy" id="681940"/>
    <lineage>
        <taxon>Eukaryota</taxon>
        <taxon>Fungi</taxon>
        <taxon>Dikarya</taxon>
        <taxon>Ascomycota</taxon>
        <taxon>Pezizomycotina</taxon>
        <taxon>Sordariomycetes</taxon>
        <taxon>Hypocreomycetidae</taxon>
        <taxon>Glomerellales</taxon>
        <taxon>Glomerellaceae</taxon>
        <taxon>Colletotrichum</taxon>
        <taxon>Colletotrichum graminicola species complex</taxon>
    </lineage>
</organism>
<protein>
    <submittedName>
        <fullName evidence="2">Uncharacterized protein</fullName>
    </submittedName>
</protein>
<evidence type="ECO:0000256" key="1">
    <source>
        <dbReference type="SAM" id="MobiDB-lite"/>
    </source>
</evidence>
<dbReference type="EMBL" id="JAHLJV010000147">
    <property type="protein sequence ID" value="KAK1566293.1"/>
    <property type="molecule type" value="Genomic_DNA"/>
</dbReference>
<evidence type="ECO:0000313" key="3">
    <source>
        <dbReference type="Proteomes" id="UP001230504"/>
    </source>
</evidence>
<dbReference type="GeneID" id="85449509"/>
<accession>A0AAD8PK76</accession>
<dbReference type="AlphaFoldDB" id="A0AAD8PK76"/>
<sequence length="119" mass="13462">MAKTMQHFLGEPLAHLSAASVATPTPRARHQRMSLWFLLVFTRPSWRCRPSQPLPRRSTAVLGSPQAPRDAPTANSELQHWRERQDRLGMGHLQSLIATFRDWKAVDSVLGHSRCAETV</sequence>
<comment type="caution">
    <text evidence="2">The sequence shown here is derived from an EMBL/GenBank/DDBJ whole genome shotgun (WGS) entry which is preliminary data.</text>
</comment>
<keyword evidence="3" id="KW-1185">Reference proteome</keyword>
<proteinExistence type="predicted"/>
<dbReference type="Proteomes" id="UP001230504">
    <property type="component" value="Unassembled WGS sequence"/>
</dbReference>
<dbReference type="RefSeq" id="XP_060407476.1">
    <property type="nucleotide sequence ID" value="XM_060565269.1"/>
</dbReference>
<gene>
    <name evidence="2" type="ORF">LY79DRAFT_97623</name>
</gene>
<feature type="region of interest" description="Disordered" evidence="1">
    <location>
        <begin position="51"/>
        <end position="80"/>
    </location>
</feature>
<name>A0AAD8PK76_9PEZI</name>
<evidence type="ECO:0000313" key="2">
    <source>
        <dbReference type="EMBL" id="KAK1566293.1"/>
    </source>
</evidence>